<evidence type="ECO:0000256" key="8">
    <source>
        <dbReference type="ARBA" id="ARBA00022741"/>
    </source>
</evidence>
<keyword evidence="9" id="KW-0418">Kinase</keyword>
<sequence>LLIATTLDGKVSALSIEEGGNIKWVVDLGLGPLVSSSIAKLVYKENVRIIPSLHGGLFRFDGESVEAVPFDADQLLSSSFRLSDETVLVGGKETSTSGIDVFSGRVLYTCTANGCDKQQNVHDSSDLLIVKRQQQVVRSIMNRNGNENWNFSVGEMNLDYSQGTNLHLLEGSADHANKQTHDVSILIPANLNQFSMEDSHRIKIVVPDGMVCLVTKANDHVISWKQKLGSPVSSAWLLVGGVLRKLNLFDPTLVPALEESTAVAKIQQRKSIYMGKYINLHLLTCLKKLEFQFRQMSPKFTYRRCHGDVNSVAIENNKDDPTTQLVVKGKPPQKASCVHGLTLYNEQFHKGGGQYLYYAGYYLQDDTSYLSKIQNSKKMGRNTVDSLDNASYNNNIDIVYSSFMHWWKELCVLTVSISIIVQCFINKCMHAFKARSENIDTSSSLYETPPEQPPTIEVAREYESRFINDFQPLECLGKGGFGIVFKARNKVDDCTYAVKRIMLPNNKSSREKVLREVRALAKLDHPSIVRYFNSWNEEPPVGWQKARDAQLKDISHSSLPVTSDKPLSKKKESTLSSSGTDHRITDFSSSLEHVGNDEVISDSKTTPEKTSDSGLFDEQINDSWGNNESWDNGQEIRSNLGGKFFQSDSSISQSVIRNRNNNRTPSIPFARYNNQDSMSVVFDDEAQPGLEQKGPPAYEILFSEDIGVRQRPSVKGKSILSNSIPKYNSSTSDLKAVVCMKDQSTGQVARLGHCEEENKSGDSTMYLYIQMQLCKKESLREWLASNVGSRDFNYCLHIFQQVASAVAYVHDCGLIHRDLKPSNVLFSLDGSIKVGDFGLVTHTDGDSFLTNEESPDAVFSTDDIHTQRVGTRMYMAPELMTSGAYSEKIDIFALGLIFFELIISFGTQMERILHLSDARRLKFPITFMNNYPNESKLTRLMLSGKADDRPSAIEISQHEIFDEI</sequence>
<keyword evidence="17" id="KW-0834">Unfolded protein response</keyword>
<keyword evidence="12" id="KW-0810">Translation regulation</keyword>
<keyword evidence="3" id="KW-0723">Serine/threonine-protein kinase</keyword>
<dbReference type="InterPro" id="IPR008271">
    <property type="entry name" value="Ser/Thr_kinase_AS"/>
</dbReference>
<evidence type="ECO:0000256" key="7">
    <source>
        <dbReference type="ARBA" id="ARBA00022729"/>
    </source>
</evidence>
<evidence type="ECO:0000256" key="19">
    <source>
        <dbReference type="ARBA" id="ARBA00041500"/>
    </source>
</evidence>
<name>H2YXI9_CIOSA</name>
<evidence type="ECO:0000256" key="10">
    <source>
        <dbReference type="ARBA" id="ARBA00022824"/>
    </source>
</evidence>
<keyword evidence="11 20" id="KW-0067">ATP-binding</keyword>
<feature type="region of interest" description="Disordered" evidence="21">
    <location>
        <begin position="554"/>
        <end position="635"/>
    </location>
</feature>
<dbReference type="PANTHER" id="PTHR11042:SF91">
    <property type="entry name" value="EUKARYOTIC TRANSLATION INITIATION FACTOR 2-ALPHA KINASE"/>
    <property type="match status" value="1"/>
</dbReference>
<evidence type="ECO:0000256" key="4">
    <source>
        <dbReference type="ARBA" id="ARBA00022553"/>
    </source>
</evidence>
<keyword evidence="4" id="KW-0597">Phosphoprotein</keyword>
<dbReference type="InterPro" id="IPR000719">
    <property type="entry name" value="Prot_kinase_dom"/>
</dbReference>
<dbReference type="eggNOG" id="KOG1033">
    <property type="taxonomic scope" value="Eukaryota"/>
</dbReference>
<dbReference type="Gene3D" id="1.10.510.10">
    <property type="entry name" value="Transferase(Phosphotransferase) domain 1"/>
    <property type="match status" value="1"/>
</dbReference>
<evidence type="ECO:0000256" key="1">
    <source>
        <dbReference type="ARBA" id="ARBA00004115"/>
    </source>
</evidence>
<keyword evidence="16" id="KW-0325">Glycoprotein</keyword>
<keyword evidence="15" id="KW-0472">Membrane</keyword>
<reference evidence="23" key="3">
    <citation type="submission" date="2025-09" db="UniProtKB">
        <authorList>
            <consortium name="Ensembl"/>
        </authorList>
    </citation>
    <scope>IDENTIFICATION</scope>
</reference>
<dbReference type="FunFam" id="1.10.510.10:FF:000251">
    <property type="entry name" value="eukaryotic translation initiation factor 2-alpha kinase 3"/>
    <property type="match status" value="1"/>
</dbReference>
<evidence type="ECO:0000313" key="23">
    <source>
        <dbReference type="Ensembl" id="ENSCSAVP00000010050.1"/>
    </source>
</evidence>
<evidence type="ECO:0000313" key="24">
    <source>
        <dbReference type="Proteomes" id="UP000007875"/>
    </source>
</evidence>
<dbReference type="InterPro" id="IPR011009">
    <property type="entry name" value="Kinase-like_dom_sf"/>
</dbReference>
<comment type="subcellular location">
    <subcellularLocation>
        <location evidence="1">Endoplasmic reticulum membrane</location>
        <topology evidence="1">Single-pass type I membrane protein</topology>
    </subcellularLocation>
</comment>
<dbReference type="SUPFAM" id="SSF56112">
    <property type="entry name" value="Protein kinase-like (PK-like)"/>
    <property type="match status" value="1"/>
</dbReference>
<evidence type="ECO:0000256" key="16">
    <source>
        <dbReference type="ARBA" id="ARBA00023180"/>
    </source>
</evidence>
<comment type="similarity">
    <text evidence="18">Belongs to the protein kinase superfamily. Ser/Thr protein kinase family. GCN2 subfamily.</text>
</comment>
<dbReference type="PROSITE" id="PS00108">
    <property type="entry name" value="PROTEIN_KINASE_ST"/>
    <property type="match status" value="1"/>
</dbReference>
<evidence type="ECO:0000256" key="21">
    <source>
        <dbReference type="SAM" id="MobiDB-lite"/>
    </source>
</evidence>
<dbReference type="GO" id="GO:0006986">
    <property type="term" value="P:response to unfolded protein"/>
    <property type="evidence" value="ECO:0007669"/>
    <property type="project" value="UniProtKB-KW"/>
</dbReference>
<protein>
    <recommendedName>
        <fullName evidence="2">non-specific serine/threonine protein kinase</fullName>
        <ecNumber evidence="2">2.7.11.1</ecNumber>
    </recommendedName>
    <alternativeName>
        <fullName evidence="19">PRKR-like endoplasmic reticulum kinase</fullName>
    </alternativeName>
</protein>
<evidence type="ECO:0000256" key="2">
    <source>
        <dbReference type="ARBA" id="ARBA00012513"/>
    </source>
</evidence>
<dbReference type="FunFam" id="3.30.200.20:FF:000193">
    <property type="entry name" value="Eukaryotic translation initiation factor 2-alpha kinase 3"/>
    <property type="match status" value="1"/>
</dbReference>
<dbReference type="HOGENOM" id="CLU_009091_0_0_1"/>
<dbReference type="STRING" id="51511.ENSCSAVP00000010050"/>
<evidence type="ECO:0000256" key="17">
    <source>
        <dbReference type="ARBA" id="ARBA00023230"/>
    </source>
</evidence>
<dbReference type="InterPro" id="IPR015943">
    <property type="entry name" value="WD40/YVTN_repeat-like_dom_sf"/>
</dbReference>
<evidence type="ECO:0000256" key="11">
    <source>
        <dbReference type="ARBA" id="ARBA00022840"/>
    </source>
</evidence>
<proteinExistence type="inferred from homology"/>
<dbReference type="PANTHER" id="PTHR11042">
    <property type="entry name" value="EUKARYOTIC TRANSLATION INITIATION FACTOR 2-ALPHA KINASE EIF2-ALPHA KINASE -RELATED"/>
    <property type="match status" value="1"/>
</dbReference>
<evidence type="ECO:0000256" key="9">
    <source>
        <dbReference type="ARBA" id="ARBA00022777"/>
    </source>
</evidence>
<keyword evidence="8 20" id="KW-0547">Nucleotide-binding</keyword>
<dbReference type="GO" id="GO:0005634">
    <property type="term" value="C:nucleus"/>
    <property type="evidence" value="ECO:0007669"/>
    <property type="project" value="TreeGrafter"/>
</dbReference>
<dbReference type="GO" id="GO:0004694">
    <property type="term" value="F:eukaryotic translation initiation factor 2alpha kinase activity"/>
    <property type="evidence" value="ECO:0007669"/>
    <property type="project" value="TreeGrafter"/>
</dbReference>
<dbReference type="SMART" id="SM00220">
    <property type="entry name" value="S_TKc"/>
    <property type="match status" value="1"/>
</dbReference>
<evidence type="ECO:0000256" key="6">
    <source>
        <dbReference type="ARBA" id="ARBA00022692"/>
    </source>
</evidence>
<evidence type="ECO:0000256" key="5">
    <source>
        <dbReference type="ARBA" id="ARBA00022679"/>
    </source>
</evidence>
<evidence type="ECO:0000256" key="12">
    <source>
        <dbReference type="ARBA" id="ARBA00022845"/>
    </source>
</evidence>
<dbReference type="PROSITE" id="PS00107">
    <property type="entry name" value="PROTEIN_KINASE_ATP"/>
    <property type="match status" value="1"/>
</dbReference>
<dbReference type="Ensembl" id="ENSCSAVT00000010172.1">
    <property type="protein sequence ID" value="ENSCSAVP00000010050.1"/>
    <property type="gene ID" value="ENSCSAVG00000005920.1"/>
</dbReference>
<dbReference type="Proteomes" id="UP000007875">
    <property type="component" value="Unassembled WGS sequence"/>
</dbReference>
<dbReference type="InterPro" id="IPR011047">
    <property type="entry name" value="Quinoprotein_ADH-like_sf"/>
</dbReference>
<dbReference type="InterPro" id="IPR017441">
    <property type="entry name" value="Protein_kinase_ATP_BS"/>
</dbReference>
<organism evidence="23 24">
    <name type="scientific">Ciona savignyi</name>
    <name type="common">Pacific transparent sea squirt</name>
    <dbReference type="NCBI Taxonomy" id="51511"/>
    <lineage>
        <taxon>Eukaryota</taxon>
        <taxon>Metazoa</taxon>
        <taxon>Chordata</taxon>
        <taxon>Tunicata</taxon>
        <taxon>Ascidiacea</taxon>
        <taxon>Phlebobranchia</taxon>
        <taxon>Cionidae</taxon>
        <taxon>Ciona</taxon>
    </lineage>
</organism>
<keyword evidence="14" id="KW-0346">Stress response</keyword>
<dbReference type="InParanoid" id="H2YXI9"/>
<reference evidence="24" key="1">
    <citation type="submission" date="2003-08" db="EMBL/GenBank/DDBJ databases">
        <authorList>
            <person name="Birren B."/>
            <person name="Nusbaum C."/>
            <person name="Abebe A."/>
            <person name="Abouelleil A."/>
            <person name="Adekoya E."/>
            <person name="Ait-zahra M."/>
            <person name="Allen N."/>
            <person name="Allen T."/>
            <person name="An P."/>
            <person name="Anderson M."/>
            <person name="Anderson S."/>
            <person name="Arachchi H."/>
            <person name="Armbruster J."/>
            <person name="Bachantsang P."/>
            <person name="Baldwin J."/>
            <person name="Barry A."/>
            <person name="Bayul T."/>
            <person name="Blitshsteyn B."/>
            <person name="Bloom T."/>
            <person name="Blye J."/>
            <person name="Boguslavskiy L."/>
            <person name="Borowsky M."/>
            <person name="Boukhgalter B."/>
            <person name="Brunache A."/>
            <person name="Butler J."/>
            <person name="Calixte N."/>
            <person name="Calvo S."/>
            <person name="Camarata J."/>
            <person name="Campo K."/>
            <person name="Chang J."/>
            <person name="Cheshatsang Y."/>
            <person name="Citroen M."/>
            <person name="Collymore A."/>
            <person name="Considine T."/>
            <person name="Cook A."/>
            <person name="Cooke P."/>
            <person name="Corum B."/>
            <person name="Cuomo C."/>
            <person name="David R."/>
            <person name="Dawoe T."/>
            <person name="Degray S."/>
            <person name="Dodge S."/>
            <person name="Dooley K."/>
            <person name="Dorje P."/>
            <person name="Dorjee K."/>
            <person name="Dorris L."/>
            <person name="Duffey N."/>
            <person name="Dupes A."/>
            <person name="Elkins T."/>
            <person name="Engels R."/>
            <person name="Erickson J."/>
            <person name="Farina A."/>
            <person name="Faro S."/>
            <person name="Ferreira P."/>
            <person name="Fischer H."/>
            <person name="Fitzgerald M."/>
            <person name="Foley K."/>
            <person name="Gage D."/>
            <person name="Galagan J."/>
            <person name="Gearin G."/>
            <person name="Gnerre S."/>
            <person name="Gnirke A."/>
            <person name="Goyette A."/>
            <person name="Graham J."/>
            <person name="Grandbois E."/>
            <person name="Gyaltsen K."/>
            <person name="Hafez N."/>
            <person name="Hagopian D."/>
            <person name="Hagos B."/>
            <person name="Hall J."/>
            <person name="Hatcher B."/>
            <person name="Heller A."/>
            <person name="Higgins H."/>
            <person name="Honan T."/>
            <person name="Horn A."/>
            <person name="Houde N."/>
            <person name="Hughes L."/>
            <person name="Hulme W."/>
            <person name="Husby E."/>
            <person name="Iliev I."/>
            <person name="Jaffe D."/>
            <person name="Jones C."/>
            <person name="Kamal M."/>
            <person name="Kamat A."/>
            <person name="Kamvysselis M."/>
            <person name="Karlsson E."/>
            <person name="Kells C."/>
            <person name="Kieu A."/>
            <person name="Kisner P."/>
            <person name="Kodira C."/>
            <person name="Kulbokas E."/>
            <person name="Labutti K."/>
            <person name="Lama D."/>
            <person name="Landers T."/>
            <person name="Leger J."/>
            <person name="Levine S."/>
            <person name="Lewis D."/>
            <person name="Lewis T."/>
            <person name="Lindblad-toh K."/>
            <person name="Liu X."/>
            <person name="Lokyitsang T."/>
            <person name="Lokyitsang Y."/>
            <person name="Lucien O."/>
            <person name="Lui A."/>
            <person name="Ma L.J."/>
            <person name="Mabbitt R."/>
            <person name="Macdonald J."/>
            <person name="Maclean C."/>
            <person name="Major J."/>
            <person name="Manning J."/>
            <person name="Marabella R."/>
            <person name="Maru K."/>
            <person name="Matthews C."/>
            <person name="Mauceli E."/>
            <person name="Mccarthy M."/>
            <person name="Mcdonough S."/>
            <person name="Mcghee T."/>
            <person name="Meldrim J."/>
            <person name="Meneus L."/>
            <person name="Mesirov J."/>
            <person name="Mihalev A."/>
            <person name="Mihova T."/>
            <person name="Mikkelsen T."/>
            <person name="Mlenga V."/>
            <person name="Moru K."/>
            <person name="Mozes J."/>
            <person name="Mulrain L."/>
            <person name="Munson G."/>
            <person name="Naylor J."/>
            <person name="Newes C."/>
            <person name="Nguyen C."/>
            <person name="Nguyen N."/>
            <person name="Nguyen T."/>
            <person name="Nicol R."/>
            <person name="Nielsen C."/>
            <person name="Nizzari M."/>
            <person name="Norbu C."/>
            <person name="Norbu N."/>
            <person name="O'donnell P."/>
            <person name="Okoawo O."/>
            <person name="O'leary S."/>
            <person name="Omotosho B."/>
            <person name="O'neill K."/>
            <person name="Osman S."/>
            <person name="Parker S."/>
            <person name="Perrin D."/>
            <person name="Phunkhang P."/>
            <person name="Piqani B."/>
            <person name="Purcell S."/>
            <person name="Rachupka T."/>
            <person name="Ramasamy U."/>
            <person name="Rameau R."/>
            <person name="Ray V."/>
            <person name="Raymond C."/>
            <person name="Retta R."/>
            <person name="Richardson S."/>
            <person name="Rise C."/>
            <person name="Rodriguez J."/>
            <person name="Rogers J."/>
            <person name="Rogov P."/>
            <person name="Rutman M."/>
            <person name="Schupbach R."/>
            <person name="Seaman C."/>
            <person name="Settipalli S."/>
            <person name="Sharpe T."/>
            <person name="Sheridan J."/>
            <person name="Sherpa N."/>
            <person name="Shi J."/>
            <person name="Smirnov S."/>
            <person name="Smith C."/>
            <person name="Sougnez C."/>
            <person name="Spencer B."/>
            <person name="Stalker J."/>
            <person name="Stange-thomann N."/>
            <person name="Stavropoulos S."/>
            <person name="Stetson K."/>
            <person name="Stone C."/>
            <person name="Stone S."/>
            <person name="Stubbs M."/>
            <person name="Talamas J."/>
            <person name="Tchuinga P."/>
            <person name="Tenzing P."/>
            <person name="Tesfaye S."/>
            <person name="Theodore J."/>
            <person name="Thoulutsang Y."/>
            <person name="Topham K."/>
            <person name="Towey S."/>
            <person name="Tsamla T."/>
            <person name="Tsomo N."/>
            <person name="Vallee D."/>
            <person name="Vassiliev H."/>
            <person name="Venkataraman V."/>
            <person name="Vinson J."/>
            <person name="Vo A."/>
            <person name="Wade C."/>
            <person name="Wang S."/>
            <person name="Wangchuk T."/>
            <person name="Wangdi T."/>
            <person name="Whittaker C."/>
            <person name="Wilkinson J."/>
            <person name="Wu Y."/>
            <person name="Wyman D."/>
            <person name="Yadav S."/>
            <person name="Yang S."/>
            <person name="Yang X."/>
            <person name="Yeager S."/>
            <person name="Yee E."/>
            <person name="Young G."/>
            <person name="Zainoun J."/>
            <person name="Zembeck L."/>
            <person name="Zimmer A."/>
            <person name="Zody M."/>
            <person name="Lander E."/>
        </authorList>
    </citation>
    <scope>NUCLEOTIDE SEQUENCE [LARGE SCALE GENOMIC DNA]</scope>
</reference>
<dbReference type="InterPro" id="IPR050339">
    <property type="entry name" value="CC_SR_Kinase"/>
</dbReference>
<dbReference type="FunCoup" id="H2YXI9">
    <property type="interactions" value="40"/>
</dbReference>
<evidence type="ECO:0000259" key="22">
    <source>
        <dbReference type="PROSITE" id="PS50011"/>
    </source>
</evidence>
<dbReference type="GO" id="GO:0005524">
    <property type="term" value="F:ATP binding"/>
    <property type="evidence" value="ECO:0007669"/>
    <property type="project" value="UniProtKB-UniRule"/>
</dbReference>
<keyword evidence="5" id="KW-0808">Transferase</keyword>
<dbReference type="PROSITE" id="PS50011">
    <property type="entry name" value="PROTEIN_KINASE_DOM"/>
    <property type="match status" value="1"/>
</dbReference>
<evidence type="ECO:0000256" key="3">
    <source>
        <dbReference type="ARBA" id="ARBA00022527"/>
    </source>
</evidence>
<feature type="binding site" evidence="20">
    <location>
        <position position="499"/>
    </location>
    <ligand>
        <name>ATP</name>
        <dbReference type="ChEBI" id="CHEBI:30616"/>
    </ligand>
</feature>
<accession>H2YXI9</accession>
<dbReference type="AlphaFoldDB" id="H2YXI9"/>
<keyword evidence="10" id="KW-0256">Endoplasmic reticulum</keyword>
<dbReference type="GO" id="GO:0005789">
    <property type="term" value="C:endoplasmic reticulum membrane"/>
    <property type="evidence" value="ECO:0007669"/>
    <property type="project" value="UniProtKB-SubCell"/>
</dbReference>
<keyword evidence="24" id="KW-1185">Reference proteome</keyword>
<evidence type="ECO:0000256" key="18">
    <source>
        <dbReference type="ARBA" id="ARBA00037982"/>
    </source>
</evidence>
<evidence type="ECO:0000256" key="14">
    <source>
        <dbReference type="ARBA" id="ARBA00023016"/>
    </source>
</evidence>
<feature type="domain" description="Protein kinase" evidence="22">
    <location>
        <begin position="470"/>
        <end position="961"/>
    </location>
</feature>
<dbReference type="GeneTree" id="ENSGT00940000163863"/>
<dbReference type="SUPFAM" id="SSF50998">
    <property type="entry name" value="Quinoprotein alcohol dehydrogenase-like"/>
    <property type="match status" value="1"/>
</dbReference>
<keyword evidence="13" id="KW-1133">Transmembrane helix</keyword>
<keyword evidence="7" id="KW-0732">Signal</keyword>
<dbReference type="Gene3D" id="3.30.200.20">
    <property type="entry name" value="Phosphorylase Kinase, domain 1"/>
    <property type="match status" value="1"/>
</dbReference>
<keyword evidence="6" id="KW-0812">Transmembrane</keyword>
<reference evidence="23" key="2">
    <citation type="submission" date="2025-08" db="UniProtKB">
        <authorList>
            <consortium name="Ensembl"/>
        </authorList>
    </citation>
    <scope>IDENTIFICATION</scope>
</reference>
<dbReference type="Gene3D" id="2.130.10.10">
    <property type="entry name" value="YVTN repeat-like/Quinoprotein amine dehydrogenase"/>
    <property type="match status" value="1"/>
</dbReference>
<evidence type="ECO:0000256" key="20">
    <source>
        <dbReference type="PROSITE-ProRule" id="PRU10141"/>
    </source>
</evidence>
<evidence type="ECO:0000256" key="15">
    <source>
        <dbReference type="ARBA" id="ARBA00023136"/>
    </source>
</evidence>
<evidence type="ECO:0000256" key="13">
    <source>
        <dbReference type="ARBA" id="ARBA00022989"/>
    </source>
</evidence>
<dbReference type="Pfam" id="PF00069">
    <property type="entry name" value="Pkinase"/>
    <property type="match status" value="2"/>
</dbReference>
<dbReference type="OMA" id="CMIEERE"/>
<feature type="compositionally biased region" description="Polar residues" evidence="21">
    <location>
        <begin position="621"/>
        <end position="635"/>
    </location>
</feature>
<dbReference type="EC" id="2.7.11.1" evidence="2"/>